<dbReference type="GO" id="GO:0003677">
    <property type="term" value="F:DNA binding"/>
    <property type="evidence" value="ECO:0007669"/>
    <property type="project" value="InterPro"/>
</dbReference>
<evidence type="ECO:0000259" key="2">
    <source>
        <dbReference type="Pfam" id="PF01131"/>
    </source>
</evidence>
<accession>A0A162GKT3</accession>
<dbReference type="Gene3D" id="1.10.290.10">
    <property type="entry name" value="Topoisomerase I, domain 4"/>
    <property type="match status" value="1"/>
</dbReference>
<protein>
    <submittedName>
        <fullName evidence="3">DNA topoisomerase III</fullName>
    </submittedName>
</protein>
<name>A0A162GKT3_LACPN</name>
<evidence type="ECO:0000313" key="4">
    <source>
        <dbReference type="Proteomes" id="UP000076882"/>
    </source>
</evidence>
<dbReference type="InterPro" id="IPR013826">
    <property type="entry name" value="Topo_IA_cen_sub3"/>
</dbReference>
<dbReference type="GO" id="GO:0006265">
    <property type="term" value="P:DNA topological change"/>
    <property type="evidence" value="ECO:0007669"/>
    <property type="project" value="InterPro"/>
</dbReference>
<evidence type="ECO:0000256" key="1">
    <source>
        <dbReference type="ARBA" id="ARBA00023235"/>
    </source>
</evidence>
<dbReference type="InterPro" id="IPR013497">
    <property type="entry name" value="Topo_IA_cen"/>
</dbReference>
<dbReference type="InterPro" id="IPR023405">
    <property type="entry name" value="Topo_IA_core_domain"/>
</dbReference>
<dbReference type="InterPro" id="IPR013825">
    <property type="entry name" value="Topo_IA_cen_sub2"/>
</dbReference>
<evidence type="ECO:0000313" key="3">
    <source>
        <dbReference type="EMBL" id="KZU98149.1"/>
    </source>
</evidence>
<dbReference type="AlphaFoldDB" id="A0A162GKT3"/>
<gene>
    <name evidence="3" type="ORF">Lp19_0421</name>
</gene>
<dbReference type="Proteomes" id="UP000076882">
    <property type="component" value="Unassembled WGS sequence"/>
</dbReference>
<dbReference type="Pfam" id="PF01131">
    <property type="entry name" value="Topoisom_bac"/>
    <property type="match status" value="1"/>
</dbReference>
<feature type="domain" description="Topo IA-type catalytic" evidence="2">
    <location>
        <begin position="1"/>
        <end position="98"/>
    </location>
</feature>
<comment type="caution">
    <text evidence="3">The sequence shown here is derived from an EMBL/GenBank/DDBJ whole genome shotgun (WGS) entry which is preliminary data.</text>
</comment>
<dbReference type="Gene3D" id="1.10.460.10">
    <property type="entry name" value="Topoisomerase I, domain 2"/>
    <property type="match status" value="1"/>
</dbReference>
<dbReference type="GO" id="GO:0003916">
    <property type="term" value="F:DNA topoisomerase activity"/>
    <property type="evidence" value="ECO:0007669"/>
    <property type="project" value="InterPro"/>
</dbReference>
<reference evidence="3 4" key="1">
    <citation type="submission" date="2016-03" db="EMBL/GenBank/DDBJ databases">
        <title>Comparative genomics of 54 Lactobacillus plantarum strains reveals genomic uncoupling from niche constraints.</title>
        <authorList>
            <person name="Martino M.E."/>
        </authorList>
    </citation>
    <scope>NUCLEOTIDE SEQUENCE [LARGE SCALE GENOMIC DNA]</scope>
    <source>
        <strain evidence="3 4">19.1</strain>
    </source>
</reference>
<organism evidence="3 4">
    <name type="scientific">Lactiplantibacillus plantarum</name>
    <name type="common">Lactobacillus plantarum</name>
    <dbReference type="NCBI Taxonomy" id="1590"/>
    <lineage>
        <taxon>Bacteria</taxon>
        <taxon>Bacillati</taxon>
        <taxon>Bacillota</taxon>
        <taxon>Bacilli</taxon>
        <taxon>Lactobacillales</taxon>
        <taxon>Lactobacillaceae</taxon>
        <taxon>Lactiplantibacillus</taxon>
    </lineage>
</organism>
<sequence length="119" mass="13969">MVYQRDQAIKNFKPEPYFELNAEILANQQKFVAKLDPYQRFKDETGLITFMQAKHVQKGSQDGLIKDIQKQGKKRASPQLFSLSSLQSAMNKRYHASAIFFFFPIPISYFNRYVECFTE</sequence>
<dbReference type="InterPro" id="IPR013824">
    <property type="entry name" value="Topo_IA_cen_sub1"/>
</dbReference>
<dbReference type="SUPFAM" id="SSF56712">
    <property type="entry name" value="Prokaryotic type I DNA topoisomerase"/>
    <property type="match status" value="1"/>
</dbReference>
<dbReference type="EMBL" id="LUXM01000009">
    <property type="protein sequence ID" value="KZU98149.1"/>
    <property type="molecule type" value="Genomic_DNA"/>
</dbReference>
<dbReference type="PATRIC" id="fig|1590.201.peg.3757"/>
<dbReference type="Gene3D" id="2.70.20.10">
    <property type="entry name" value="Topoisomerase I, domain 3"/>
    <property type="match status" value="1"/>
</dbReference>
<proteinExistence type="predicted"/>
<keyword evidence="1 3" id="KW-0413">Isomerase</keyword>